<sequence length="130" mass="15296">MREYAEILRKARKSIEAARTLFENGFYAFALSRAYYSMFYCAEAILMTKNIRVSKHSAVIALLGRDFVKTGEIPHKFFTYLRTAFNLRQTADYSFVVDITEEEARENIRRAEEFLEFTRRYLTSKGFLEG</sequence>
<dbReference type="PANTHER" id="PTHR36565:SF1">
    <property type="entry name" value="UPF0332 PROTEIN TM_1000"/>
    <property type="match status" value="1"/>
</dbReference>
<keyword evidence="4" id="KW-1185">Reference proteome</keyword>
<dbReference type="RefSeq" id="WP_050002905.1">
    <property type="nucleotide sequence ID" value="NZ_CP008887.1"/>
</dbReference>
<accession>A0A097QTZ8</accession>
<dbReference type="OrthoDB" id="101012at2157"/>
<dbReference type="Pfam" id="PF05168">
    <property type="entry name" value="HEPN"/>
    <property type="match status" value="1"/>
</dbReference>
<dbReference type="STRING" id="1505907.TEU_06090"/>
<evidence type="ECO:0000256" key="1">
    <source>
        <dbReference type="ARBA" id="ARBA00038248"/>
    </source>
</evidence>
<dbReference type="EMBL" id="CP008887">
    <property type="protein sequence ID" value="AIU69929.1"/>
    <property type="molecule type" value="Genomic_DNA"/>
</dbReference>
<gene>
    <name evidence="3" type="ORF">TEU_06090</name>
</gene>
<dbReference type="AlphaFoldDB" id="A0A097QTZ8"/>
<dbReference type="InterPro" id="IPR052226">
    <property type="entry name" value="UPF0332_toxin"/>
</dbReference>
<dbReference type="Proteomes" id="UP000029980">
    <property type="component" value="Chromosome"/>
</dbReference>
<evidence type="ECO:0000313" key="4">
    <source>
        <dbReference type="Proteomes" id="UP000029980"/>
    </source>
</evidence>
<dbReference type="PANTHER" id="PTHR36565">
    <property type="entry name" value="UPF0332 PROTEIN TM_1000"/>
    <property type="match status" value="1"/>
</dbReference>
<dbReference type="GeneID" id="25153003"/>
<dbReference type="SUPFAM" id="SSF81593">
    <property type="entry name" value="Nucleotidyltransferase substrate binding subunit/domain"/>
    <property type="match status" value="1"/>
</dbReference>
<dbReference type="KEGG" id="teu:TEU_06090"/>
<organism evidence="3 4">
    <name type="scientific">Thermococcus eurythermalis</name>
    <dbReference type="NCBI Taxonomy" id="1505907"/>
    <lineage>
        <taxon>Archaea</taxon>
        <taxon>Methanobacteriati</taxon>
        <taxon>Methanobacteriota</taxon>
        <taxon>Thermococci</taxon>
        <taxon>Thermococcales</taxon>
        <taxon>Thermococcaceae</taxon>
        <taxon>Thermococcus</taxon>
    </lineage>
</organism>
<protein>
    <recommendedName>
        <fullName evidence="2">HEPN domain-containing protein</fullName>
    </recommendedName>
</protein>
<reference evidence="3 4" key="1">
    <citation type="journal article" date="2015" name="Int. J. Syst. Evol. Microbiol.">
        <title>Thermococcus eurythermalis sp. nov., a conditional piezophilic hyperthermophilic archaeon with a wide temperature range isolated from an oil-immersed chimney in the Guaymas Basin.</title>
        <authorList>
            <person name="Zhao W."/>
            <person name="Zeng X."/>
            <person name="Xiao X."/>
        </authorList>
    </citation>
    <scope>NUCLEOTIDE SEQUENCE [LARGE SCALE GENOMIC DNA]</scope>
    <source>
        <strain evidence="3 4">A501</strain>
    </source>
</reference>
<evidence type="ECO:0000313" key="3">
    <source>
        <dbReference type="EMBL" id="AIU69929.1"/>
    </source>
</evidence>
<evidence type="ECO:0000259" key="2">
    <source>
        <dbReference type="Pfam" id="PF05168"/>
    </source>
</evidence>
<feature type="domain" description="HEPN" evidence="2">
    <location>
        <begin position="6"/>
        <end position="120"/>
    </location>
</feature>
<name>A0A097QTZ8_9EURY</name>
<proteinExistence type="inferred from homology"/>
<dbReference type="Gene3D" id="1.20.120.330">
    <property type="entry name" value="Nucleotidyltransferases domain 2"/>
    <property type="match status" value="1"/>
</dbReference>
<dbReference type="HOGENOM" id="CLU_151247_1_0_2"/>
<comment type="similarity">
    <text evidence="1">Belongs to the UPF0332 family.</text>
</comment>
<dbReference type="InterPro" id="IPR007842">
    <property type="entry name" value="HEPN_dom"/>
</dbReference>